<dbReference type="RefSeq" id="XP_033454825.1">
    <property type="nucleotide sequence ID" value="XM_033606120.1"/>
</dbReference>
<evidence type="ECO:0000313" key="2">
    <source>
        <dbReference type="Proteomes" id="UP000504637"/>
    </source>
</evidence>
<dbReference type="Proteomes" id="UP000504637">
    <property type="component" value="Unplaced"/>
</dbReference>
<feature type="region of interest" description="Disordered" evidence="1">
    <location>
        <begin position="119"/>
        <end position="139"/>
    </location>
</feature>
<dbReference type="OrthoDB" id="3873085at2759"/>
<name>A0A6J3LR89_9PEZI</name>
<reference evidence="3" key="3">
    <citation type="submission" date="2025-08" db="UniProtKB">
        <authorList>
            <consortium name="RefSeq"/>
        </authorList>
    </citation>
    <scope>IDENTIFICATION</scope>
    <source>
        <strain evidence="3">CBS 342.82</strain>
    </source>
</reference>
<protein>
    <submittedName>
        <fullName evidence="3">Uncharacterized protein</fullName>
    </submittedName>
</protein>
<organism evidence="3">
    <name type="scientific">Dissoconium aciculare CBS 342.82</name>
    <dbReference type="NCBI Taxonomy" id="1314786"/>
    <lineage>
        <taxon>Eukaryota</taxon>
        <taxon>Fungi</taxon>
        <taxon>Dikarya</taxon>
        <taxon>Ascomycota</taxon>
        <taxon>Pezizomycotina</taxon>
        <taxon>Dothideomycetes</taxon>
        <taxon>Dothideomycetidae</taxon>
        <taxon>Mycosphaerellales</taxon>
        <taxon>Dissoconiaceae</taxon>
        <taxon>Dissoconium</taxon>
    </lineage>
</organism>
<reference evidence="3" key="1">
    <citation type="submission" date="2020-01" db="EMBL/GenBank/DDBJ databases">
        <authorList>
            <consortium name="DOE Joint Genome Institute"/>
            <person name="Haridas S."/>
            <person name="Albert R."/>
            <person name="Binder M."/>
            <person name="Bloem J."/>
            <person name="Labutti K."/>
            <person name="Salamov A."/>
            <person name="Andreopoulos B."/>
            <person name="Baker S.E."/>
            <person name="Barry K."/>
            <person name="Bills G."/>
            <person name="Bluhm B.H."/>
            <person name="Cannon C."/>
            <person name="Castanera R."/>
            <person name="Culley D.E."/>
            <person name="Daum C."/>
            <person name="Ezra D."/>
            <person name="Gonzalez J.B."/>
            <person name="Henrissat B."/>
            <person name="Kuo A."/>
            <person name="Liang C."/>
            <person name="Lipzen A."/>
            <person name="Lutzoni F."/>
            <person name="Magnuson J."/>
            <person name="Mondo S."/>
            <person name="Nolan M."/>
            <person name="Ohm R."/>
            <person name="Pangilinan J."/>
            <person name="Park H.-J."/>
            <person name="Ramirez L."/>
            <person name="Alfaro M."/>
            <person name="Sun H."/>
            <person name="Tritt A."/>
            <person name="Yoshinaga Y."/>
            <person name="Zwiers L.-H."/>
            <person name="Turgeon B.G."/>
            <person name="Goodwin S.B."/>
            <person name="Spatafora J.W."/>
            <person name="Crous P.W."/>
            <person name="Grigoriev I.V."/>
        </authorList>
    </citation>
    <scope>NUCLEOTIDE SEQUENCE</scope>
    <source>
        <strain evidence="3">CBS 342.82</strain>
    </source>
</reference>
<feature type="compositionally biased region" description="Polar residues" evidence="1">
    <location>
        <begin position="122"/>
        <end position="139"/>
    </location>
</feature>
<evidence type="ECO:0000313" key="3">
    <source>
        <dbReference type="RefSeq" id="XP_033454825.1"/>
    </source>
</evidence>
<dbReference type="GeneID" id="54363920"/>
<evidence type="ECO:0000256" key="1">
    <source>
        <dbReference type="SAM" id="MobiDB-lite"/>
    </source>
</evidence>
<proteinExistence type="predicted"/>
<accession>A0A6J3LR89</accession>
<gene>
    <name evidence="3" type="ORF">K489DRAFT_385514</name>
</gene>
<keyword evidence="2" id="KW-1185">Reference proteome</keyword>
<dbReference type="AlphaFoldDB" id="A0A6J3LR89"/>
<sequence length="139" mass="14749">MVPDRSLRCAECIKQGRKCTSLSWEALDRTREETQKKIDADEAILEEVMARLLRNKKIMRQADSRAKVKASHLDAELSAEDEALAAADPADCPAASVGVTVSPTIWGTYGLIGDAMRVGESSVPSAGSPSTVVGNSSGS</sequence>
<reference evidence="3" key="2">
    <citation type="submission" date="2020-04" db="EMBL/GenBank/DDBJ databases">
        <authorList>
            <consortium name="NCBI Genome Project"/>
        </authorList>
    </citation>
    <scope>NUCLEOTIDE SEQUENCE</scope>
    <source>
        <strain evidence="3">CBS 342.82</strain>
    </source>
</reference>